<dbReference type="SUPFAM" id="SSF50182">
    <property type="entry name" value="Sm-like ribonucleoproteins"/>
    <property type="match status" value="1"/>
</dbReference>
<dbReference type="Proteomes" id="UP000243232">
    <property type="component" value="Chromosome I"/>
</dbReference>
<dbReference type="AlphaFoldDB" id="A0A1H2G5R2"/>
<evidence type="ECO:0000256" key="5">
    <source>
        <dbReference type="ARBA" id="ARBA00023288"/>
    </source>
</evidence>
<dbReference type="NCBIfam" id="NF033216">
    <property type="entry name" value="lipo_YgdI_YgdR"/>
    <property type="match status" value="1"/>
</dbReference>
<reference evidence="9" key="1">
    <citation type="submission" date="2016-10" db="EMBL/GenBank/DDBJ databases">
        <authorList>
            <person name="Varghese N."/>
            <person name="Submissions S."/>
        </authorList>
    </citation>
    <scope>NUCLEOTIDE SEQUENCE [LARGE SCALE GENOMIC DNA]</scope>
    <source>
        <strain evidence="9">DSM 17875</strain>
    </source>
</reference>
<dbReference type="OrthoDB" id="6520455at2"/>
<dbReference type="PANTHER" id="PTHR37011:SF1">
    <property type="entry name" value="POT FAMILY PEPTIDE TRANSPORT PROTEIN"/>
    <property type="match status" value="1"/>
</dbReference>
<evidence type="ECO:0000259" key="7">
    <source>
        <dbReference type="Pfam" id="PF06004"/>
    </source>
</evidence>
<keyword evidence="1" id="KW-1003">Cell membrane</keyword>
<dbReference type="EMBL" id="LT629785">
    <property type="protein sequence ID" value="SDU14933.1"/>
    <property type="molecule type" value="Genomic_DNA"/>
</dbReference>
<evidence type="ECO:0000256" key="6">
    <source>
        <dbReference type="SAM" id="MobiDB-lite"/>
    </source>
</evidence>
<keyword evidence="4" id="KW-0564">Palmitate</keyword>
<keyword evidence="5" id="KW-0449">Lipoprotein</keyword>
<dbReference type="RefSeq" id="WP_090194708.1">
    <property type="nucleotide sequence ID" value="NZ_LT629785.1"/>
</dbReference>
<gene>
    <name evidence="8" type="ORF">SAMN05216296_2063</name>
</gene>
<sequence>MRKIILATCCLLSLAGCSSEYIVATKDGQLITTSDEPKLDKNTGMYEFEDSEGREQQIQKDSVTQILER</sequence>
<accession>A0A1H2G5R2</accession>
<dbReference type="PROSITE" id="PS51257">
    <property type="entry name" value="PROKAR_LIPOPROTEIN"/>
    <property type="match status" value="1"/>
</dbReference>
<evidence type="ECO:0000313" key="9">
    <source>
        <dbReference type="Proteomes" id="UP000243232"/>
    </source>
</evidence>
<keyword evidence="3" id="KW-0472">Membrane</keyword>
<evidence type="ECO:0000256" key="3">
    <source>
        <dbReference type="ARBA" id="ARBA00023136"/>
    </source>
</evidence>
<dbReference type="InterPro" id="IPR010305">
    <property type="entry name" value="YgdI/YgdR-like"/>
</dbReference>
<name>A0A1H2G5R2_9PSED</name>
<evidence type="ECO:0000256" key="1">
    <source>
        <dbReference type="ARBA" id="ARBA00022475"/>
    </source>
</evidence>
<keyword evidence="9" id="KW-1185">Reference proteome</keyword>
<evidence type="ECO:0000256" key="2">
    <source>
        <dbReference type="ARBA" id="ARBA00022729"/>
    </source>
</evidence>
<organism evidence="8 9">
    <name type="scientific">Pseudomonas pohangensis</name>
    <dbReference type="NCBI Taxonomy" id="364197"/>
    <lineage>
        <taxon>Bacteria</taxon>
        <taxon>Pseudomonadati</taxon>
        <taxon>Pseudomonadota</taxon>
        <taxon>Gammaproteobacteria</taxon>
        <taxon>Pseudomonadales</taxon>
        <taxon>Pseudomonadaceae</taxon>
        <taxon>Pseudomonas</taxon>
    </lineage>
</organism>
<proteinExistence type="predicted"/>
<protein>
    <recommendedName>
        <fullName evidence="7">Lipoprotein YgdI/YgdR-like SH3-like domain-containing protein</fullName>
    </recommendedName>
</protein>
<evidence type="ECO:0000313" key="8">
    <source>
        <dbReference type="EMBL" id="SDU14933.1"/>
    </source>
</evidence>
<dbReference type="STRING" id="364197.SAMN05216296_2063"/>
<dbReference type="InterPro" id="IPR047807">
    <property type="entry name" value="YgdI/YgdR-like_SH3-like"/>
</dbReference>
<dbReference type="PANTHER" id="PTHR37011">
    <property type="entry name" value="POT FAMILY PEPTIDE TRANSPORT PROTEIN-RELATED"/>
    <property type="match status" value="1"/>
</dbReference>
<dbReference type="Pfam" id="PF06004">
    <property type="entry name" value="DUF903"/>
    <property type="match status" value="1"/>
</dbReference>
<evidence type="ECO:0000256" key="4">
    <source>
        <dbReference type="ARBA" id="ARBA00023139"/>
    </source>
</evidence>
<dbReference type="Gene3D" id="2.30.30.100">
    <property type="match status" value="1"/>
</dbReference>
<feature type="region of interest" description="Disordered" evidence="6">
    <location>
        <begin position="34"/>
        <end position="69"/>
    </location>
</feature>
<feature type="compositionally biased region" description="Polar residues" evidence="6">
    <location>
        <begin position="59"/>
        <end position="69"/>
    </location>
</feature>
<keyword evidence="2" id="KW-0732">Signal</keyword>
<dbReference type="InterPro" id="IPR010920">
    <property type="entry name" value="LSM_dom_sf"/>
</dbReference>
<feature type="domain" description="Lipoprotein YgdI/YgdR-like SH3-like" evidence="7">
    <location>
        <begin position="20"/>
        <end position="68"/>
    </location>
</feature>